<accession>A0AAD7BMK1</accession>
<feature type="region of interest" description="Disordered" evidence="1">
    <location>
        <begin position="164"/>
        <end position="209"/>
    </location>
</feature>
<keyword evidence="3" id="KW-1185">Reference proteome</keyword>
<feature type="region of interest" description="Disordered" evidence="1">
    <location>
        <begin position="1"/>
        <end position="41"/>
    </location>
</feature>
<dbReference type="AlphaFoldDB" id="A0AAD7BMK1"/>
<evidence type="ECO:0000256" key="1">
    <source>
        <dbReference type="SAM" id="MobiDB-lite"/>
    </source>
</evidence>
<proteinExistence type="predicted"/>
<dbReference type="EMBL" id="JARKIE010000596">
    <property type="protein sequence ID" value="KAJ7625414.1"/>
    <property type="molecule type" value="Genomic_DNA"/>
</dbReference>
<protein>
    <submittedName>
        <fullName evidence="2">Uncharacterized protein</fullName>
    </submittedName>
</protein>
<evidence type="ECO:0000313" key="3">
    <source>
        <dbReference type="Proteomes" id="UP001221757"/>
    </source>
</evidence>
<organism evidence="2 3">
    <name type="scientific">Mycena rosella</name>
    <name type="common">Pink bonnet</name>
    <name type="synonym">Agaricus rosellus</name>
    <dbReference type="NCBI Taxonomy" id="1033263"/>
    <lineage>
        <taxon>Eukaryota</taxon>
        <taxon>Fungi</taxon>
        <taxon>Dikarya</taxon>
        <taxon>Basidiomycota</taxon>
        <taxon>Agaricomycotina</taxon>
        <taxon>Agaricomycetes</taxon>
        <taxon>Agaricomycetidae</taxon>
        <taxon>Agaricales</taxon>
        <taxon>Marasmiineae</taxon>
        <taxon>Mycenaceae</taxon>
        <taxon>Mycena</taxon>
    </lineage>
</organism>
<name>A0AAD7BMK1_MYCRO</name>
<sequence length="209" mass="22009">MGRSDSEVNGTAGHAACCGRSTPPQNKTNETHESDSDSASGWISEWWGRRGVGGTSAFETITGSCAVPGGERCGDDAAATRLINCSSAKSILSIRDENCTNYVHQQSMNTPSRSHPAVCVSQISSSAVVRAVHVELHSRHLKTRNHIRKDRPAALGRVVHALRARRGPPGSCAPPRHGGPTASRACRPPRPGTGSPTWGQAGAARCSSR</sequence>
<dbReference type="Proteomes" id="UP001221757">
    <property type="component" value="Unassembled WGS sequence"/>
</dbReference>
<gene>
    <name evidence="2" type="ORF">B0H17DRAFT_1111254</name>
</gene>
<evidence type="ECO:0000313" key="2">
    <source>
        <dbReference type="EMBL" id="KAJ7625414.1"/>
    </source>
</evidence>
<reference evidence="2" key="1">
    <citation type="submission" date="2023-03" db="EMBL/GenBank/DDBJ databases">
        <title>Massive genome expansion in bonnet fungi (Mycena s.s.) driven by repeated elements and novel gene families across ecological guilds.</title>
        <authorList>
            <consortium name="Lawrence Berkeley National Laboratory"/>
            <person name="Harder C.B."/>
            <person name="Miyauchi S."/>
            <person name="Viragh M."/>
            <person name="Kuo A."/>
            <person name="Thoen E."/>
            <person name="Andreopoulos B."/>
            <person name="Lu D."/>
            <person name="Skrede I."/>
            <person name="Drula E."/>
            <person name="Henrissat B."/>
            <person name="Morin E."/>
            <person name="Kohler A."/>
            <person name="Barry K."/>
            <person name="LaButti K."/>
            <person name="Morin E."/>
            <person name="Salamov A."/>
            <person name="Lipzen A."/>
            <person name="Mereny Z."/>
            <person name="Hegedus B."/>
            <person name="Baldrian P."/>
            <person name="Stursova M."/>
            <person name="Weitz H."/>
            <person name="Taylor A."/>
            <person name="Grigoriev I.V."/>
            <person name="Nagy L.G."/>
            <person name="Martin F."/>
            <person name="Kauserud H."/>
        </authorList>
    </citation>
    <scope>NUCLEOTIDE SEQUENCE</scope>
    <source>
        <strain evidence="2">CBHHK067</strain>
    </source>
</reference>
<comment type="caution">
    <text evidence="2">The sequence shown here is derived from an EMBL/GenBank/DDBJ whole genome shotgun (WGS) entry which is preliminary data.</text>
</comment>